<evidence type="ECO:0000259" key="2">
    <source>
        <dbReference type="Pfam" id="PF04937"/>
    </source>
</evidence>
<sequence length="620" mass="70963">MKESENAQTTDCAKWIEKKRKKVMECIATWFNEAGIPSNTVCLESFNLMLEAIGQFSPGLQGPSPSELDGSLLQRQVLDINNSIETLKKSWALEGCSVLVNRGHGDNESFILNLAVHCSQGVSFLRSIRLPSDRNDESYVFELVDSCIEEIGENSVVQVIIDINPNMKSAKMLTEKRPNIFWTHCAADCIDSMLEDIGNIPLVRKTIAKARLLTAFIYGRTHLLDMTRKFTSHRDLVHVGITYYTTCLLNLKSLYDKRFELKAMFISKEWEDSKWSNGSVGKRFYNLVVSNEFWHGVLYTINSFEPLVDVLRKMGSNSSMGYTYGELANAKMEIALRFENNEEQYSPIWDNIDFRLDAALRTPLHLAGYYLNPFFYYQNKDGIENAEIFRDALVECTRKMYQDQLTQEKIVGQLDLYRTASQSFGTVHAIRSQKNLDPVSWWELHGGAAKELSRMALRLLRLTCGSLTYEKSWIEQLHIKKPCWIKRKQFEDSMFVTVNRRIQGKAQMRDRDPVLAYLPDEDEPFDWLVGMFRIHAEHPENDGLRLARANGSEEAGLSKQARKLLDYDEGSSSEEGCEDDEEPPKCSIIKKASFSASCSKRAKRPRSVDECERSDGNISY</sequence>
<dbReference type="SUPFAM" id="SSF53098">
    <property type="entry name" value="Ribonuclease H-like"/>
    <property type="match status" value="1"/>
</dbReference>
<evidence type="ECO:0000313" key="3">
    <source>
        <dbReference type="EMBL" id="RLN43279.1"/>
    </source>
</evidence>
<evidence type="ECO:0000256" key="1">
    <source>
        <dbReference type="SAM" id="MobiDB-lite"/>
    </source>
</evidence>
<comment type="caution">
    <text evidence="3">The sequence shown here is derived from an EMBL/GenBank/DDBJ whole genome shotgun (WGS) entry which is preliminary data.</text>
</comment>
<name>A0A3L6TSL9_PANMI</name>
<dbReference type="EMBL" id="PQIB02000001">
    <property type="protein sequence ID" value="RLN43279.1"/>
    <property type="molecule type" value="Genomic_DNA"/>
</dbReference>
<dbReference type="InterPro" id="IPR007021">
    <property type="entry name" value="DUF659"/>
</dbReference>
<feature type="domain" description="DUF659" evidence="2">
    <location>
        <begin position="63"/>
        <end position="211"/>
    </location>
</feature>
<dbReference type="STRING" id="4540.A0A3L6TSL9"/>
<reference evidence="4" key="1">
    <citation type="journal article" date="2019" name="Nat. Commun.">
        <title>The genome of broomcorn millet.</title>
        <authorList>
            <person name="Zou C."/>
            <person name="Miki D."/>
            <person name="Li D."/>
            <person name="Tang Q."/>
            <person name="Xiao L."/>
            <person name="Rajput S."/>
            <person name="Deng P."/>
            <person name="Jia W."/>
            <person name="Huang R."/>
            <person name="Zhang M."/>
            <person name="Sun Y."/>
            <person name="Hu J."/>
            <person name="Fu X."/>
            <person name="Schnable P.S."/>
            <person name="Li F."/>
            <person name="Zhang H."/>
            <person name="Feng B."/>
            <person name="Zhu X."/>
            <person name="Liu R."/>
            <person name="Schnable J.C."/>
            <person name="Zhu J.-K."/>
            <person name="Zhang H."/>
        </authorList>
    </citation>
    <scope>NUCLEOTIDE SEQUENCE [LARGE SCALE GENOMIC DNA]</scope>
</reference>
<keyword evidence="4" id="KW-1185">Reference proteome</keyword>
<dbReference type="PANTHER" id="PTHR32166">
    <property type="entry name" value="OSJNBA0013A04.12 PROTEIN"/>
    <property type="match status" value="1"/>
</dbReference>
<dbReference type="Pfam" id="PF04937">
    <property type="entry name" value="DUF659"/>
    <property type="match status" value="1"/>
</dbReference>
<proteinExistence type="predicted"/>
<evidence type="ECO:0000313" key="4">
    <source>
        <dbReference type="Proteomes" id="UP000275267"/>
    </source>
</evidence>
<feature type="region of interest" description="Disordered" evidence="1">
    <location>
        <begin position="596"/>
        <end position="620"/>
    </location>
</feature>
<gene>
    <name evidence="3" type="ORF">C2845_PM01G47890</name>
</gene>
<dbReference type="Proteomes" id="UP000275267">
    <property type="component" value="Unassembled WGS sequence"/>
</dbReference>
<protein>
    <recommendedName>
        <fullName evidence="2">DUF659 domain-containing protein</fullName>
    </recommendedName>
</protein>
<organism evidence="3 4">
    <name type="scientific">Panicum miliaceum</name>
    <name type="common">Proso millet</name>
    <name type="synonym">Broomcorn millet</name>
    <dbReference type="NCBI Taxonomy" id="4540"/>
    <lineage>
        <taxon>Eukaryota</taxon>
        <taxon>Viridiplantae</taxon>
        <taxon>Streptophyta</taxon>
        <taxon>Embryophyta</taxon>
        <taxon>Tracheophyta</taxon>
        <taxon>Spermatophyta</taxon>
        <taxon>Magnoliopsida</taxon>
        <taxon>Liliopsida</taxon>
        <taxon>Poales</taxon>
        <taxon>Poaceae</taxon>
        <taxon>PACMAD clade</taxon>
        <taxon>Panicoideae</taxon>
        <taxon>Panicodae</taxon>
        <taxon>Paniceae</taxon>
        <taxon>Panicinae</taxon>
        <taxon>Panicum</taxon>
        <taxon>Panicum sect. Panicum</taxon>
    </lineage>
</organism>
<accession>A0A3L6TSL9</accession>
<dbReference type="OrthoDB" id="685289at2759"/>
<dbReference type="PANTHER" id="PTHR32166:SF74">
    <property type="entry name" value="OS05G0256350 PROTEIN"/>
    <property type="match status" value="1"/>
</dbReference>
<dbReference type="InterPro" id="IPR012337">
    <property type="entry name" value="RNaseH-like_sf"/>
</dbReference>
<dbReference type="AlphaFoldDB" id="A0A3L6TSL9"/>
<feature type="compositionally biased region" description="Basic and acidic residues" evidence="1">
    <location>
        <begin position="606"/>
        <end position="620"/>
    </location>
</feature>